<dbReference type="Proteomes" id="UP000218231">
    <property type="component" value="Unassembled WGS sequence"/>
</dbReference>
<name>A0A2A2KDS0_9BILA</name>
<dbReference type="AlphaFoldDB" id="A0A2A2KDS0"/>
<accession>A0A2A2KDS0</accession>
<evidence type="ECO:0000256" key="1">
    <source>
        <dbReference type="SAM" id="MobiDB-lite"/>
    </source>
</evidence>
<evidence type="ECO:0000313" key="2">
    <source>
        <dbReference type="EMBL" id="PAV72070.1"/>
    </source>
</evidence>
<keyword evidence="3" id="KW-1185">Reference proteome</keyword>
<protein>
    <submittedName>
        <fullName evidence="2">Uncharacterized protein</fullName>
    </submittedName>
</protein>
<comment type="caution">
    <text evidence="2">The sequence shown here is derived from an EMBL/GenBank/DDBJ whole genome shotgun (WGS) entry which is preliminary data.</text>
</comment>
<proteinExistence type="predicted"/>
<organism evidence="2 3">
    <name type="scientific">Diploscapter pachys</name>
    <dbReference type="NCBI Taxonomy" id="2018661"/>
    <lineage>
        <taxon>Eukaryota</taxon>
        <taxon>Metazoa</taxon>
        <taxon>Ecdysozoa</taxon>
        <taxon>Nematoda</taxon>
        <taxon>Chromadorea</taxon>
        <taxon>Rhabditida</taxon>
        <taxon>Rhabditina</taxon>
        <taxon>Rhabditomorpha</taxon>
        <taxon>Rhabditoidea</taxon>
        <taxon>Rhabditidae</taxon>
        <taxon>Diploscapter</taxon>
    </lineage>
</organism>
<reference evidence="2 3" key="1">
    <citation type="journal article" date="2017" name="Curr. Biol.">
        <title>Genome architecture and evolution of a unichromosomal asexual nematode.</title>
        <authorList>
            <person name="Fradin H."/>
            <person name="Zegar C."/>
            <person name="Gutwein M."/>
            <person name="Lucas J."/>
            <person name="Kovtun M."/>
            <person name="Corcoran D."/>
            <person name="Baugh L.R."/>
            <person name="Kiontke K."/>
            <person name="Gunsalus K."/>
            <person name="Fitch D.H."/>
            <person name="Piano F."/>
        </authorList>
    </citation>
    <scope>NUCLEOTIDE SEQUENCE [LARGE SCALE GENOMIC DNA]</scope>
    <source>
        <strain evidence="2">PF1309</strain>
    </source>
</reference>
<feature type="region of interest" description="Disordered" evidence="1">
    <location>
        <begin position="74"/>
        <end position="97"/>
    </location>
</feature>
<gene>
    <name evidence="2" type="ORF">WR25_20766</name>
</gene>
<evidence type="ECO:0000313" key="3">
    <source>
        <dbReference type="Proteomes" id="UP000218231"/>
    </source>
</evidence>
<sequence length="97" mass="10506">MFDLFSSKHKSGNKCICAVLALKKSKNVLRETSRDGLTGRHRAIGATSSLLCAERSEQSSMICAVEEGDENACGRKQKAEGDGQSLDLSWLTGENEN</sequence>
<dbReference type="EMBL" id="LIAE01008849">
    <property type="protein sequence ID" value="PAV72070.1"/>
    <property type="molecule type" value="Genomic_DNA"/>
</dbReference>